<dbReference type="EMBL" id="JACJVP010000039">
    <property type="protein sequence ID" value="MBB6673429.1"/>
    <property type="molecule type" value="Genomic_DNA"/>
</dbReference>
<dbReference type="PANTHER" id="PTHR30371:SF0">
    <property type="entry name" value="SEC-INDEPENDENT PROTEIN TRANSLOCASE PROTEIN TATC, CHLOROPLASTIC-RELATED"/>
    <property type="match status" value="1"/>
</dbReference>
<evidence type="ECO:0000256" key="3">
    <source>
        <dbReference type="ARBA" id="ARBA00022989"/>
    </source>
</evidence>
<evidence type="ECO:0000313" key="6">
    <source>
        <dbReference type="EMBL" id="MBB6673429.1"/>
    </source>
</evidence>
<keyword evidence="4 5" id="KW-0472">Membrane</keyword>
<accession>A0A7X0RWJ8</accession>
<feature type="transmembrane region" description="Helical" evidence="5">
    <location>
        <begin position="106"/>
        <end position="128"/>
    </location>
</feature>
<dbReference type="GO" id="GO:0033281">
    <property type="term" value="C:TAT protein transport complex"/>
    <property type="evidence" value="ECO:0007669"/>
    <property type="project" value="UniProtKB-UniRule"/>
</dbReference>
<feature type="transmembrane region" description="Helical" evidence="5">
    <location>
        <begin position="148"/>
        <end position="177"/>
    </location>
</feature>
<keyword evidence="3 5" id="KW-1133">Transmembrane helix</keyword>
<name>A0A7X0RWJ8_9BACL</name>
<reference evidence="6 7" key="1">
    <citation type="submission" date="2020-08" db="EMBL/GenBank/DDBJ databases">
        <title>Cohnella phylogeny.</title>
        <authorList>
            <person name="Dunlap C."/>
        </authorList>
    </citation>
    <scope>NUCLEOTIDE SEQUENCE [LARGE SCALE GENOMIC DNA]</scope>
    <source>
        <strain evidence="6 7">DSM 28246</strain>
    </source>
</reference>
<evidence type="ECO:0000256" key="5">
    <source>
        <dbReference type="HAMAP-Rule" id="MF_00902"/>
    </source>
</evidence>
<dbReference type="GO" id="GO:0009977">
    <property type="term" value="F:proton motive force dependent protein transmembrane transporter activity"/>
    <property type="evidence" value="ECO:0007669"/>
    <property type="project" value="TreeGrafter"/>
</dbReference>
<comment type="caution">
    <text evidence="6">The sequence shown here is derived from an EMBL/GenBank/DDBJ whole genome shotgun (WGS) entry which is preliminary data.</text>
</comment>
<dbReference type="Proteomes" id="UP000547209">
    <property type="component" value="Unassembled WGS sequence"/>
</dbReference>
<comment type="subcellular location">
    <subcellularLocation>
        <location evidence="5">Cell membrane</location>
        <topology evidence="5">Multi-pass membrane protein</topology>
    </subcellularLocation>
    <subcellularLocation>
        <location evidence="1">Membrane</location>
        <topology evidence="1">Multi-pass membrane protein</topology>
    </subcellularLocation>
</comment>
<keyword evidence="2 5" id="KW-0812">Transmembrane</keyword>
<keyword evidence="5" id="KW-0811">Translocation</keyword>
<proteinExistence type="inferred from homology"/>
<organism evidence="6 7">
    <name type="scientific">Cohnella nanjingensis</name>
    <dbReference type="NCBI Taxonomy" id="1387779"/>
    <lineage>
        <taxon>Bacteria</taxon>
        <taxon>Bacillati</taxon>
        <taxon>Bacillota</taxon>
        <taxon>Bacilli</taxon>
        <taxon>Bacillales</taxon>
        <taxon>Paenibacillaceae</taxon>
        <taxon>Cohnella</taxon>
    </lineage>
</organism>
<evidence type="ECO:0000256" key="1">
    <source>
        <dbReference type="ARBA" id="ARBA00004141"/>
    </source>
</evidence>
<evidence type="ECO:0000256" key="4">
    <source>
        <dbReference type="ARBA" id="ARBA00023136"/>
    </source>
</evidence>
<keyword evidence="5" id="KW-0813">Transport</keyword>
<dbReference type="Pfam" id="PF00902">
    <property type="entry name" value="TatC"/>
    <property type="match status" value="1"/>
</dbReference>
<dbReference type="PRINTS" id="PR01840">
    <property type="entry name" value="TATCFAMILY"/>
</dbReference>
<dbReference type="HAMAP" id="MF_00902">
    <property type="entry name" value="TatC"/>
    <property type="match status" value="1"/>
</dbReference>
<dbReference type="GO" id="GO:0043953">
    <property type="term" value="P:protein transport by the Tat complex"/>
    <property type="evidence" value="ECO:0007669"/>
    <property type="project" value="UniProtKB-UniRule"/>
</dbReference>
<feature type="transmembrane region" description="Helical" evidence="5">
    <location>
        <begin position="20"/>
        <end position="44"/>
    </location>
</feature>
<comment type="function">
    <text evidence="5">Part of the twin-arginine translocation (Tat) system that transports large folded proteins containing a characteristic twin-arginine motif in their signal peptide across membranes.</text>
</comment>
<dbReference type="PANTHER" id="PTHR30371">
    <property type="entry name" value="SEC-INDEPENDENT PROTEIN TRANSLOCASE PROTEIN TATC"/>
    <property type="match status" value="1"/>
</dbReference>
<protein>
    <recommendedName>
        <fullName evidence="5">Sec-independent protein translocase protein TatC</fullName>
    </recommendedName>
</protein>
<feature type="transmembrane region" description="Helical" evidence="5">
    <location>
        <begin position="64"/>
        <end position="85"/>
    </location>
</feature>
<dbReference type="AlphaFoldDB" id="A0A7X0RWJ8"/>
<sequence length="252" mass="28530">MQTSDMKLTEHLLEMRKRVIRIVVVLLVMLAAGLSLASSAISYLKNAPPANSLSWHALSPWDGIRVYMQFSLLFALVVTLPFSLYQLWQFAKPGLTETERRVTLKFIPLSAALMVAGTSFAYFVVFRMSLLFLRRLNSSMELEETYGIAQYFSFMFNIVIPCALMFELPIVIAFLTALRLLTPTLLRKWRRYGYMLLVVLSTLIAPPDLLSNLFILVPFLLLFEISILLSAAIHNRSSSRNTAWDADAAHSA</sequence>
<feature type="transmembrane region" description="Helical" evidence="5">
    <location>
        <begin position="213"/>
        <end position="233"/>
    </location>
</feature>
<dbReference type="PROSITE" id="PS01218">
    <property type="entry name" value="TATC"/>
    <property type="match status" value="1"/>
</dbReference>
<evidence type="ECO:0000313" key="7">
    <source>
        <dbReference type="Proteomes" id="UP000547209"/>
    </source>
</evidence>
<comment type="similarity">
    <text evidence="5">Belongs to the TatC family.</text>
</comment>
<dbReference type="InterPro" id="IPR002033">
    <property type="entry name" value="TatC"/>
</dbReference>
<feature type="transmembrane region" description="Helical" evidence="5">
    <location>
        <begin position="189"/>
        <end position="207"/>
    </location>
</feature>
<dbReference type="InterPro" id="IPR019820">
    <property type="entry name" value="Sec-indep_translocase_CS"/>
</dbReference>
<gene>
    <name evidence="5 6" type="primary">tatC</name>
    <name evidence="6" type="ORF">H7C19_22375</name>
</gene>
<comment type="subunit">
    <text evidence="5">Forms a complex with TatA.</text>
</comment>
<keyword evidence="5" id="KW-1003">Cell membrane</keyword>
<dbReference type="GO" id="GO:0065002">
    <property type="term" value="P:intracellular protein transmembrane transport"/>
    <property type="evidence" value="ECO:0007669"/>
    <property type="project" value="TreeGrafter"/>
</dbReference>
<keyword evidence="7" id="KW-1185">Reference proteome</keyword>
<keyword evidence="5" id="KW-0653">Protein transport</keyword>
<dbReference type="NCBIfam" id="TIGR00945">
    <property type="entry name" value="tatC"/>
    <property type="match status" value="1"/>
</dbReference>
<evidence type="ECO:0000256" key="2">
    <source>
        <dbReference type="ARBA" id="ARBA00022692"/>
    </source>
</evidence>